<gene>
    <name evidence="1" type="ORF">IXB50_04320</name>
</gene>
<proteinExistence type="predicted"/>
<sequence>MDFLAAGQKQGLHGSHWYTPMKKLVQDYLNDNDLTPELHAAVESTCDNLAQGYESDRKTANQLRMLISAETKTLKFQASVPGV</sequence>
<dbReference type="RefSeq" id="WP_215607713.1">
    <property type="nucleotide sequence ID" value="NZ_JADOES010000005.1"/>
</dbReference>
<protein>
    <submittedName>
        <fullName evidence="1">Uncharacterized protein</fullName>
    </submittedName>
</protein>
<evidence type="ECO:0000313" key="1">
    <source>
        <dbReference type="EMBL" id="MBT9314644.1"/>
    </source>
</evidence>
<accession>A0A947DDN2</accession>
<dbReference type="Proteomes" id="UP000717364">
    <property type="component" value="Unassembled WGS sequence"/>
</dbReference>
<organism evidence="1 2">
    <name type="scientific">Leptothoe spongobia TAU-MAC 1115</name>
    <dbReference type="NCBI Taxonomy" id="1967444"/>
    <lineage>
        <taxon>Bacteria</taxon>
        <taxon>Bacillati</taxon>
        <taxon>Cyanobacteriota</taxon>
        <taxon>Cyanophyceae</taxon>
        <taxon>Nodosilineales</taxon>
        <taxon>Cymatolegaceae</taxon>
        <taxon>Leptothoe</taxon>
        <taxon>Leptothoe spongobia</taxon>
    </lineage>
</organism>
<dbReference type="AlphaFoldDB" id="A0A947DDN2"/>
<comment type="caution">
    <text evidence="1">The sequence shown here is derived from an EMBL/GenBank/DDBJ whole genome shotgun (WGS) entry which is preliminary data.</text>
</comment>
<evidence type="ECO:0000313" key="2">
    <source>
        <dbReference type="Proteomes" id="UP000717364"/>
    </source>
</evidence>
<keyword evidence="2" id="KW-1185">Reference proteome</keyword>
<dbReference type="EMBL" id="JADOES010000005">
    <property type="protein sequence ID" value="MBT9314644.1"/>
    <property type="molecule type" value="Genomic_DNA"/>
</dbReference>
<reference evidence="1" key="1">
    <citation type="submission" date="2020-11" db="EMBL/GenBank/DDBJ databases">
        <authorList>
            <person name="Konstantinou D."/>
            <person name="Gkelis S."/>
            <person name="Popin R."/>
            <person name="Fewer D."/>
            <person name="Sivonen K."/>
        </authorList>
    </citation>
    <scope>NUCLEOTIDE SEQUENCE</scope>
    <source>
        <strain evidence="1">TAU-MAC 1115</strain>
    </source>
</reference>
<name>A0A947DDN2_9CYAN</name>
<reference evidence="1" key="2">
    <citation type="journal article" date="2021" name="Mar. Drugs">
        <title>Genome Reduction and Secondary Metabolism of the Marine Sponge-Associated Cyanobacterium Leptothoe.</title>
        <authorList>
            <person name="Konstantinou D."/>
            <person name="Popin R.V."/>
            <person name="Fewer D.P."/>
            <person name="Sivonen K."/>
            <person name="Gkelis S."/>
        </authorList>
    </citation>
    <scope>NUCLEOTIDE SEQUENCE</scope>
    <source>
        <strain evidence="1">TAU-MAC 1115</strain>
    </source>
</reference>